<evidence type="ECO:0000313" key="1">
    <source>
        <dbReference type="EMBL" id="MPL66005.1"/>
    </source>
</evidence>
<protein>
    <submittedName>
        <fullName evidence="1">Uncharacterized protein</fullName>
    </submittedName>
</protein>
<name>A0A644TGA2_9ZZZZ</name>
<reference evidence="1" key="1">
    <citation type="submission" date="2019-08" db="EMBL/GenBank/DDBJ databases">
        <authorList>
            <person name="Kucharzyk K."/>
            <person name="Murdoch R.W."/>
            <person name="Higgins S."/>
            <person name="Loffler F."/>
        </authorList>
    </citation>
    <scope>NUCLEOTIDE SEQUENCE</scope>
</reference>
<dbReference type="EMBL" id="VSSQ01000030">
    <property type="protein sequence ID" value="MPL66005.1"/>
    <property type="molecule type" value="Genomic_DNA"/>
</dbReference>
<proteinExistence type="predicted"/>
<sequence>MKKFFTVIVLLILVFSVSAEPLTGFWGIRFGSSVRETETALASKGIIGASRRGDGNGDTLLAENVGFAGRITDIALYFFNDMFYMSCVYISTSKYQLINEYLSVKNDLINKYGPPLFDVEHYKYPYKKGDGYEALAVQVGAAEIFTTWNFDMNNRVIATLRYDNITDTYQVLLFYINETIREQRNNDKNVLDDL</sequence>
<comment type="caution">
    <text evidence="1">The sequence shown here is derived from an EMBL/GenBank/DDBJ whole genome shotgun (WGS) entry which is preliminary data.</text>
</comment>
<accession>A0A644TGA2</accession>
<organism evidence="1">
    <name type="scientific">bioreactor metagenome</name>
    <dbReference type="NCBI Taxonomy" id="1076179"/>
    <lineage>
        <taxon>unclassified sequences</taxon>
        <taxon>metagenomes</taxon>
        <taxon>ecological metagenomes</taxon>
    </lineage>
</organism>
<dbReference type="AlphaFoldDB" id="A0A644TGA2"/>
<gene>
    <name evidence="1" type="ORF">SDC9_11673</name>
</gene>